<dbReference type="HAMAP" id="MF_00115">
    <property type="entry name" value="MscL"/>
    <property type="match status" value="1"/>
</dbReference>
<feature type="transmembrane region" description="Helical" evidence="10">
    <location>
        <begin position="133"/>
        <end position="154"/>
    </location>
</feature>
<dbReference type="PANTHER" id="PTHR30266:SF2">
    <property type="entry name" value="LARGE-CONDUCTANCE MECHANOSENSITIVE CHANNEL"/>
    <property type="match status" value="1"/>
</dbReference>
<keyword evidence="12" id="KW-1185">Reference proteome</keyword>
<keyword evidence="4 10" id="KW-1003">Cell membrane</keyword>
<organism evidence="11 12">
    <name type="scientific">Eubacterium ramulus ATCC 29099</name>
    <dbReference type="NCBI Taxonomy" id="1256908"/>
    <lineage>
        <taxon>Bacteria</taxon>
        <taxon>Bacillati</taxon>
        <taxon>Bacillota</taxon>
        <taxon>Clostridia</taxon>
        <taxon>Eubacteriales</taxon>
        <taxon>Eubacteriaceae</taxon>
        <taxon>Eubacterium</taxon>
    </lineage>
</organism>
<dbReference type="NCBIfam" id="NF010557">
    <property type="entry name" value="PRK13952.1"/>
    <property type="match status" value="1"/>
</dbReference>
<evidence type="ECO:0000256" key="1">
    <source>
        <dbReference type="ARBA" id="ARBA00004651"/>
    </source>
</evidence>
<dbReference type="InterPro" id="IPR037673">
    <property type="entry name" value="MSC/AndL"/>
</dbReference>
<dbReference type="Proteomes" id="UP000016608">
    <property type="component" value="Unassembled WGS sequence"/>
</dbReference>
<name>U2PFF2_EUBRA</name>
<comment type="caution">
    <text evidence="11">The sequence shown here is derived from an EMBL/GenBank/DDBJ whole genome shotgun (WGS) entry which is preliminary data.</text>
</comment>
<keyword evidence="3 10" id="KW-0813">Transport</keyword>
<evidence type="ECO:0000256" key="10">
    <source>
        <dbReference type="HAMAP-Rule" id="MF_00115"/>
    </source>
</evidence>
<comment type="similarity">
    <text evidence="2 10">Belongs to the MscL family.</text>
</comment>
<evidence type="ECO:0000256" key="7">
    <source>
        <dbReference type="ARBA" id="ARBA00023065"/>
    </source>
</evidence>
<keyword evidence="5 10" id="KW-0812">Transmembrane</keyword>
<evidence type="ECO:0000256" key="8">
    <source>
        <dbReference type="ARBA" id="ARBA00023136"/>
    </source>
</evidence>
<evidence type="ECO:0000256" key="9">
    <source>
        <dbReference type="ARBA" id="ARBA00023303"/>
    </source>
</evidence>
<dbReference type="Pfam" id="PF01741">
    <property type="entry name" value="MscL"/>
    <property type="match status" value="1"/>
</dbReference>
<gene>
    <name evidence="10" type="primary">mscL</name>
    <name evidence="11" type="ORF">HMPREF0373_02885</name>
</gene>
<comment type="subunit">
    <text evidence="10">Homopentamer.</text>
</comment>
<evidence type="ECO:0000313" key="12">
    <source>
        <dbReference type="Proteomes" id="UP000016608"/>
    </source>
</evidence>
<dbReference type="InterPro" id="IPR001185">
    <property type="entry name" value="MS_channel"/>
</dbReference>
<keyword evidence="9 10" id="KW-0407">Ion channel</keyword>
<dbReference type="GO" id="GO:0005886">
    <property type="term" value="C:plasma membrane"/>
    <property type="evidence" value="ECO:0007669"/>
    <property type="project" value="UniProtKB-SubCell"/>
</dbReference>
<evidence type="ECO:0000256" key="2">
    <source>
        <dbReference type="ARBA" id="ARBA00007254"/>
    </source>
</evidence>
<dbReference type="Gene3D" id="1.10.1200.120">
    <property type="entry name" value="Large-conductance mechanosensitive channel, MscL, domain 1"/>
    <property type="match status" value="1"/>
</dbReference>
<evidence type="ECO:0000256" key="6">
    <source>
        <dbReference type="ARBA" id="ARBA00022989"/>
    </source>
</evidence>
<dbReference type="eggNOG" id="COG1970">
    <property type="taxonomic scope" value="Bacteria"/>
</dbReference>
<dbReference type="PRINTS" id="PR01264">
    <property type="entry name" value="MECHCHANNEL"/>
</dbReference>
<dbReference type="GO" id="GO:0008381">
    <property type="term" value="F:mechanosensitive monoatomic ion channel activity"/>
    <property type="evidence" value="ECO:0007669"/>
    <property type="project" value="UniProtKB-UniRule"/>
</dbReference>
<keyword evidence="7 10" id="KW-0406">Ion transport</keyword>
<dbReference type="PROSITE" id="PS01327">
    <property type="entry name" value="MSCL"/>
    <property type="match status" value="1"/>
</dbReference>
<dbReference type="NCBIfam" id="TIGR00220">
    <property type="entry name" value="mscL"/>
    <property type="match status" value="1"/>
</dbReference>
<dbReference type="EMBL" id="AWVJ01000175">
    <property type="protein sequence ID" value="ERK42454.1"/>
    <property type="molecule type" value="Genomic_DNA"/>
</dbReference>
<dbReference type="PANTHER" id="PTHR30266">
    <property type="entry name" value="MECHANOSENSITIVE CHANNEL MSCL"/>
    <property type="match status" value="1"/>
</dbReference>
<sequence length="203" mass="22504">MLGSKDAIRIDPYFVLPQFYPIFAYREADAPLLCSLASPYIRRLCTIMKKFIQEFKEFALKGNMMDLAIGMIIGSAFTGIVNSLVNDIINPILGIFTGKIDFSNLFLTLDGSHYETLAAAEKAGAAVFKYGSFISNVINFIIMALVVFCIVKFLNKLRRPEPEKPAAPTTKKCPYCMSEISIEATRCPNCTSSLIDVDAKELS</sequence>
<evidence type="ECO:0000256" key="5">
    <source>
        <dbReference type="ARBA" id="ARBA00022692"/>
    </source>
</evidence>
<dbReference type="HOGENOM" id="CLU_095787_2_0_9"/>
<protein>
    <recommendedName>
        <fullName evidence="10">Large-conductance mechanosensitive channel</fullName>
    </recommendedName>
</protein>
<evidence type="ECO:0000256" key="4">
    <source>
        <dbReference type="ARBA" id="ARBA00022475"/>
    </source>
</evidence>
<evidence type="ECO:0000256" key="3">
    <source>
        <dbReference type="ARBA" id="ARBA00022448"/>
    </source>
</evidence>
<dbReference type="InterPro" id="IPR036019">
    <property type="entry name" value="MscL_channel"/>
</dbReference>
<dbReference type="PATRIC" id="fig|1256908.3.peg.2650"/>
<comment type="subcellular location">
    <subcellularLocation>
        <location evidence="1 10">Cell membrane</location>
        <topology evidence="1 10">Multi-pass membrane protein</topology>
    </subcellularLocation>
</comment>
<keyword evidence="6 10" id="KW-1133">Transmembrane helix</keyword>
<feature type="transmembrane region" description="Helical" evidence="10">
    <location>
        <begin position="58"/>
        <end position="81"/>
    </location>
</feature>
<keyword evidence="8 10" id="KW-0472">Membrane</keyword>
<proteinExistence type="inferred from homology"/>
<comment type="function">
    <text evidence="10">Channel that opens in response to stretch forces in the membrane lipid bilayer. May participate in the regulation of osmotic pressure changes within the cell.</text>
</comment>
<evidence type="ECO:0000313" key="11">
    <source>
        <dbReference type="EMBL" id="ERK42454.1"/>
    </source>
</evidence>
<reference evidence="11 12" key="1">
    <citation type="submission" date="2013-06" db="EMBL/GenBank/DDBJ databases">
        <authorList>
            <person name="Weinstock G."/>
            <person name="Sodergren E."/>
            <person name="Lobos E.A."/>
            <person name="Fulton L."/>
            <person name="Fulton R."/>
            <person name="Courtney L."/>
            <person name="Fronick C."/>
            <person name="O'Laughlin M."/>
            <person name="Godfrey J."/>
            <person name="Wilson R.M."/>
            <person name="Miner T."/>
            <person name="Farmer C."/>
            <person name="Delehaunty K."/>
            <person name="Cordes M."/>
            <person name="Minx P."/>
            <person name="Tomlinson C."/>
            <person name="Chen J."/>
            <person name="Wollam A."/>
            <person name="Pepin K.H."/>
            <person name="Bhonagiri V."/>
            <person name="Zhang X."/>
            <person name="Warren W."/>
            <person name="Mitreva M."/>
            <person name="Mardis E.R."/>
            <person name="Wilson R.K."/>
        </authorList>
    </citation>
    <scope>NUCLEOTIDE SEQUENCE [LARGE SCALE GENOMIC DNA]</scope>
    <source>
        <strain evidence="11 12">ATCC 29099</strain>
    </source>
</reference>
<dbReference type="InterPro" id="IPR019823">
    <property type="entry name" value="Mechanosensitive_channel_CS"/>
</dbReference>
<dbReference type="SUPFAM" id="SSF81330">
    <property type="entry name" value="Gated mechanosensitive channel"/>
    <property type="match status" value="1"/>
</dbReference>
<dbReference type="AlphaFoldDB" id="U2PFF2"/>
<accession>U2PFF2</accession>